<proteinExistence type="predicted"/>
<reference evidence="3" key="1">
    <citation type="journal article" date="2015" name="BMC Genomics">
        <title>Draft genome of a commonly misdiagnosed multidrug resistant pathogen Candida auris.</title>
        <authorList>
            <person name="Chatterjee S."/>
            <person name="Alampalli S.V."/>
            <person name="Nageshan R.K."/>
            <person name="Chettiar S.T."/>
            <person name="Joshi S."/>
            <person name="Tatu U.S."/>
        </authorList>
    </citation>
    <scope>NUCLEOTIDE SEQUENCE [LARGE SCALE GENOMIC DNA]</scope>
    <source>
        <strain evidence="3">6684</strain>
    </source>
</reference>
<evidence type="ECO:0000313" key="3">
    <source>
        <dbReference type="Proteomes" id="UP000037122"/>
    </source>
</evidence>
<gene>
    <name evidence="2" type="ORF">QG37_01072</name>
</gene>
<sequence length="55" mass="6071">MEQRAHEFVALRCEQRAGGGSSKGEAQKPTKKKKKIKKASENLATKREKKTGSKA</sequence>
<comment type="caution">
    <text evidence="2">The sequence shown here is derived from an EMBL/GenBank/DDBJ whole genome shotgun (WGS) entry which is preliminary data.</text>
</comment>
<dbReference type="EMBL" id="LGST01000008">
    <property type="protein sequence ID" value="KNE01736.1"/>
    <property type="molecule type" value="Genomic_DNA"/>
</dbReference>
<evidence type="ECO:0000313" key="2">
    <source>
        <dbReference type="EMBL" id="KNE01736.1"/>
    </source>
</evidence>
<protein>
    <submittedName>
        <fullName evidence="2">Uncharacterized protein</fullName>
    </submittedName>
</protein>
<organism evidence="2 3">
    <name type="scientific">Candidozyma auris</name>
    <name type="common">Yeast</name>
    <name type="synonym">Candida auris</name>
    <dbReference type="NCBI Taxonomy" id="498019"/>
    <lineage>
        <taxon>Eukaryota</taxon>
        <taxon>Fungi</taxon>
        <taxon>Dikarya</taxon>
        <taxon>Ascomycota</taxon>
        <taxon>Saccharomycotina</taxon>
        <taxon>Pichiomycetes</taxon>
        <taxon>Metschnikowiaceae</taxon>
        <taxon>Candidozyma</taxon>
    </lineage>
</organism>
<dbReference type="AlphaFoldDB" id="A0A0L0P6S0"/>
<feature type="compositionally biased region" description="Basic and acidic residues" evidence="1">
    <location>
        <begin position="1"/>
        <end position="15"/>
    </location>
</feature>
<feature type="region of interest" description="Disordered" evidence="1">
    <location>
        <begin position="1"/>
        <end position="55"/>
    </location>
</feature>
<name>A0A0L0P6S0_CANAR</name>
<accession>A0A0L0P6S0</accession>
<evidence type="ECO:0000256" key="1">
    <source>
        <dbReference type="SAM" id="MobiDB-lite"/>
    </source>
</evidence>
<dbReference type="Proteomes" id="UP000037122">
    <property type="component" value="Unassembled WGS sequence"/>
</dbReference>
<dbReference type="VEuPathDB" id="FungiDB:QG37_01072"/>